<protein>
    <recommendedName>
        <fullName evidence="15">UvrABC system protein A</fullName>
    </recommendedName>
    <alternativeName>
        <fullName evidence="16">Excinuclease ABC subunit A</fullName>
    </alternativeName>
</protein>
<sequence>MKTTDISTLEPKKNIIIKGAQVHNLKNLDVAIPRNKLVVITGLSGSGKSSLAFDTLYAEGQRRYVESLSSYARQFLGRLDKPKVEYIKGIAPAIAIEQKVNTTNARSTVGTSTEIYDYLKLLYARIGKTFSPVSGREVKKDTVSDVINDVKTFEPDSKWMLLAPVYPEKDRSIEEKLKVLLQQGFSRIFVKGETIRLDELESVKLPKKDIFLVIDRIVVKDEEEFFNRLSDAIQTAFFEGKGICYLQELNSEKRYSYSNKFELDDITFLEPNVHLFSFNNPYGACPVCEGYGNIIGIDEELVIPNTALSIYENALYPWRGESMGWYREELVKNAYKFDFPIHKPYFELSNEQKEIVWTGNEYFQGLNAFFKELEEKNYKIQNRVMLSRYRGKTKCYSCKGKRLRIEASYVKIGGKTISDLVDLPIKNLVAFFKALELNEFDTKVAKRLLLEINNRLRFLDEVGLSYLTLNRNSASLSGGESQRINLATSLGSSLVGSMYILDEPSIGLHPKDTERLINVLISLRNLGNTVIVVEHDEDIMKAADMIIDIGPEAGTYGGNLVAQGTFEEILKSDSLTAKYLNGEMEIKVPKSRRKWSQYIEILGARENNLQNVDVKFPLEVLTVITGVSGSGKSTLVKKILFPAMQKKIEGVGEKAGQFTDMRGYYHKIQHIEYVDQNPIGRSSRSNPVTYIKAYDDIRDLFAKEKLSKIRGYLPKHFSFNVDGGRCETCKGEGSINVEMVFMADVQLPCDTCNGKRFKKEILEIYFEGKNIDDILTMTIDDAVAFFSAAKQTKIMQKLQPLQDVGLGYVQLGQSSSTLSGGEAQRIKLASFLVKGVTKEKALFVFDEPTTGLHFHDIKKLLASFDALIDKGHSIIVIEHNLDLIKCADYIIDLGPEGGENGGKILAVGTPEEIVKNKASVTVKYLKEKL</sequence>
<evidence type="ECO:0000256" key="7">
    <source>
        <dbReference type="ARBA" id="ARBA00022769"/>
    </source>
</evidence>
<comment type="subcellular location">
    <subcellularLocation>
        <location evidence="1">Cytoplasm</location>
    </subcellularLocation>
</comment>
<dbReference type="InterPro" id="IPR004602">
    <property type="entry name" value="UvrA"/>
</dbReference>
<evidence type="ECO:0000256" key="6">
    <source>
        <dbReference type="ARBA" id="ARBA00022763"/>
    </source>
</evidence>
<keyword evidence="12" id="KW-0238">DNA-binding</keyword>
<evidence type="ECO:0000256" key="13">
    <source>
        <dbReference type="ARBA" id="ARBA00023204"/>
    </source>
</evidence>
<evidence type="ECO:0000256" key="2">
    <source>
        <dbReference type="ARBA" id="ARBA00022490"/>
    </source>
</evidence>
<evidence type="ECO:0000256" key="11">
    <source>
        <dbReference type="ARBA" id="ARBA00022881"/>
    </source>
</evidence>
<evidence type="ECO:0000313" key="19">
    <source>
        <dbReference type="Proteomes" id="UP000199580"/>
    </source>
</evidence>
<evidence type="ECO:0000256" key="3">
    <source>
        <dbReference type="ARBA" id="ARBA00022723"/>
    </source>
</evidence>
<dbReference type="InterPro" id="IPR027417">
    <property type="entry name" value="P-loop_NTPase"/>
</dbReference>
<keyword evidence="10" id="KW-0067">ATP-binding</keyword>
<dbReference type="STRING" id="1128970.SAMN04487935_2343"/>
<keyword evidence="7" id="KW-0228">DNA excision</keyword>
<dbReference type="GO" id="GO:0006289">
    <property type="term" value="P:nucleotide-excision repair"/>
    <property type="evidence" value="ECO:0007669"/>
    <property type="project" value="InterPro"/>
</dbReference>
<dbReference type="PROSITE" id="PS00211">
    <property type="entry name" value="ABC_TRANSPORTER_1"/>
    <property type="match status" value="2"/>
</dbReference>
<dbReference type="Pfam" id="PF17755">
    <property type="entry name" value="UvrA_DNA-bind"/>
    <property type="match status" value="1"/>
</dbReference>
<dbReference type="RefSeq" id="WP_091395540.1">
    <property type="nucleotide sequence ID" value="NZ_BKAI01000006.1"/>
</dbReference>
<comment type="similarity">
    <text evidence="14">Belongs to the ABC transporter superfamily. UvrA family.</text>
</comment>
<evidence type="ECO:0000313" key="18">
    <source>
        <dbReference type="EMBL" id="SDK02487.1"/>
    </source>
</evidence>
<dbReference type="GO" id="GO:0004518">
    <property type="term" value="F:nuclease activity"/>
    <property type="evidence" value="ECO:0007669"/>
    <property type="project" value="UniProtKB-KW"/>
</dbReference>
<evidence type="ECO:0000256" key="14">
    <source>
        <dbReference type="ARBA" id="ARBA00038000"/>
    </source>
</evidence>
<dbReference type="Proteomes" id="UP000199580">
    <property type="component" value="Unassembled WGS sequence"/>
</dbReference>
<dbReference type="InterPro" id="IPR003439">
    <property type="entry name" value="ABC_transporter-like_ATP-bd"/>
</dbReference>
<evidence type="ECO:0000256" key="10">
    <source>
        <dbReference type="ARBA" id="ARBA00022840"/>
    </source>
</evidence>
<dbReference type="OrthoDB" id="9809851at2"/>
<dbReference type="EMBL" id="FNEZ01000003">
    <property type="protein sequence ID" value="SDK02487.1"/>
    <property type="molecule type" value="Genomic_DNA"/>
</dbReference>
<dbReference type="InterPro" id="IPR017871">
    <property type="entry name" value="ABC_transporter-like_CS"/>
</dbReference>
<dbReference type="InterPro" id="IPR041552">
    <property type="entry name" value="UvrA_DNA-bd"/>
</dbReference>
<dbReference type="Gene3D" id="1.20.1580.10">
    <property type="entry name" value="ABC transporter ATPase like domain"/>
    <property type="match status" value="2"/>
</dbReference>
<dbReference type="GO" id="GO:0008270">
    <property type="term" value="F:zinc ion binding"/>
    <property type="evidence" value="ECO:0007669"/>
    <property type="project" value="UniProtKB-KW"/>
</dbReference>
<dbReference type="PANTHER" id="PTHR43152:SF3">
    <property type="entry name" value="UVRABC SYSTEM PROTEIN A"/>
    <property type="match status" value="1"/>
</dbReference>
<dbReference type="NCBIfam" id="NF001503">
    <property type="entry name" value="PRK00349.1"/>
    <property type="match status" value="1"/>
</dbReference>
<reference evidence="18 19" key="1">
    <citation type="submission" date="2016-10" db="EMBL/GenBank/DDBJ databases">
        <authorList>
            <person name="de Groot N.N."/>
        </authorList>
    </citation>
    <scope>NUCLEOTIDE SEQUENCE [LARGE SCALE GENOMIC DNA]</scope>
    <source>
        <strain evidence="18 19">CGMCC 1.10076</strain>
    </source>
</reference>
<feature type="domain" description="ABC transporter" evidence="17">
    <location>
        <begin position="1"/>
        <end position="582"/>
    </location>
</feature>
<dbReference type="Gene3D" id="3.40.50.300">
    <property type="entry name" value="P-loop containing nucleotide triphosphate hydrolases"/>
    <property type="match status" value="2"/>
</dbReference>
<dbReference type="PROSITE" id="PS50893">
    <property type="entry name" value="ABC_TRANSPORTER_2"/>
    <property type="match status" value="2"/>
</dbReference>
<keyword evidence="2" id="KW-0963">Cytoplasm</keyword>
<dbReference type="Pfam" id="PF17760">
    <property type="entry name" value="UvrA_inter"/>
    <property type="match status" value="1"/>
</dbReference>
<dbReference type="NCBIfam" id="TIGR00630">
    <property type="entry name" value="uvra"/>
    <property type="match status" value="1"/>
</dbReference>
<evidence type="ECO:0000256" key="4">
    <source>
        <dbReference type="ARBA" id="ARBA00022737"/>
    </source>
</evidence>
<keyword evidence="9" id="KW-0862">Zinc</keyword>
<accession>A0A1G8YIK3</accession>
<dbReference type="AlphaFoldDB" id="A0A1G8YIK3"/>
<dbReference type="GO" id="GO:0005524">
    <property type="term" value="F:ATP binding"/>
    <property type="evidence" value="ECO:0007669"/>
    <property type="project" value="UniProtKB-KW"/>
</dbReference>
<keyword evidence="3" id="KW-0479">Metal-binding</keyword>
<name>A0A1G8YIK3_9FLAO</name>
<evidence type="ECO:0000259" key="17">
    <source>
        <dbReference type="PROSITE" id="PS50893"/>
    </source>
</evidence>
<keyword evidence="5" id="KW-0547">Nucleotide-binding</keyword>
<dbReference type="PANTHER" id="PTHR43152">
    <property type="entry name" value="UVRABC SYSTEM PROTEIN A"/>
    <property type="match status" value="1"/>
</dbReference>
<dbReference type="InterPro" id="IPR041102">
    <property type="entry name" value="UvrA_inter"/>
</dbReference>
<evidence type="ECO:0000256" key="16">
    <source>
        <dbReference type="ARBA" id="ARBA00042156"/>
    </source>
</evidence>
<evidence type="ECO:0000256" key="8">
    <source>
        <dbReference type="ARBA" id="ARBA00022771"/>
    </source>
</evidence>
<dbReference type="GO" id="GO:0005737">
    <property type="term" value="C:cytoplasm"/>
    <property type="evidence" value="ECO:0007669"/>
    <property type="project" value="UniProtKB-SubCell"/>
</dbReference>
<keyword evidence="8" id="KW-0863">Zinc-finger</keyword>
<keyword evidence="19" id="KW-1185">Reference proteome</keyword>
<keyword evidence="13" id="KW-0234">DNA repair</keyword>
<feature type="domain" description="ABC transporter" evidence="17">
    <location>
        <begin position="586"/>
        <end position="926"/>
    </location>
</feature>
<evidence type="ECO:0000256" key="12">
    <source>
        <dbReference type="ARBA" id="ARBA00023125"/>
    </source>
</evidence>
<evidence type="ECO:0000256" key="5">
    <source>
        <dbReference type="ARBA" id="ARBA00022741"/>
    </source>
</evidence>
<dbReference type="Gene3D" id="1.10.8.280">
    <property type="entry name" value="ABC transporter ATPase domain-like"/>
    <property type="match status" value="1"/>
</dbReference>
<proteinExistence type="inferred from homology"/>
<evidence type="ECO:0000256" key="15">
    <source>
        <dbReference type="ARBA" id="ARBA00039316"/>
    </source>
</evidence>
<dbReference type="GO" id="GO:0009380">
    <property type="term" value="C:excinuclease repair complex"/>
    <property type="evidence" value="ECO:0007669"/>
    <property type="project" value="InterPro"/>
</dbReference>
<gene>
    <name evidence="18" type="ORF">SAMN04487935_2343</name>
</gene>
<dbReference type="Pfam" id="PF00005">
    <property type="entry name" value="ABC_tran"/>
    <property type="match status" value="1"/>
</dbReference>
<dbReference type="GO" id="GO:0016887">
    <property type="term" value="F:ATP hydrolysis activity"/>
    <property type="evidence" value="ECO:0007669"/>
    <property type="project" value="InterPro"/>
</dbReference>
<dbReference type="Gene3D" id="3.30.1490.20">
    <property type="entry name" value="ATP-grasp fold, A domain"/>
    <property type="match status" value="1"/>
</dbReference>
<evidence type="ECO:0000256" key="9">
    <source>
        <dbReference type="ARBA" id="ARBA00022833"/>
    </source>
</evidence>
<keyword evidence="4" id="KW-0677">Repeat</keyword>
<dbReference type="Pfam" id="PF13304">
    <property type="entry name" value="AAA_21"/>
    <property type="match status" value="1"/>
</dbReference>
<evidence type="ECO:0000256" key="1">
    <source>
        <dbReference type="ARBA" id="ARBA00004496"/>
    </source>
</evidence>
<organism evidence="18 19">
    <name type="scientific">Flavobacterium noncentrifugens</name>
    <dbReference type="NCBI Taxonomy" id="1128970"/>
    <lineage>
        <taxon>Bacteria</taxon>
        <taxon>Pseudomonadati</taxon>
        <taxon>Bacteroidota</taxon>
        <taxon>Flavobacteriia</taxon>
        <taxon>Flavobacteriales</taxon>
        <taxon>Flavobacteriaceae</taxon>
        <taxon>Flavobacterium</taxon>
    </lineage>
</organism>
<keyword evidence="11" id="KW-0267">Excision nuclease</keyword>
<keyword evidence="6" id="KW-0227">DNA damage</keyword>
<dbReference type="InterPro" id="IPR013815">
    <property type="entry name" value="ATP_grasp_subdomain_1"/>
</dbReference>
<dbReference type="SUPFAM" id="SSF52540">
    <property type="entry name" value="P-loop containing nucleoside triphosphate hydrolases"/>
    <property type="match status" value="2"/>
</dbReference>
<dbReference type="GO" id="GO:0003677">
    <property type="term" value="F:DNA binding"/>
    <property type="evidence" value="ECO:0007669"/>
    <property type="project" value="UniProtKB-KW"/>
</dbReference>
<dbReference type="InterPro" id="IPR003959">
    <property type="entry name" value="ATPase_AAA_core"/>
</dbReference>